<feature type="transmembrane region" description="Helical" evidence="1">
    <location>
        <begin position="28"/>
        <end position="51"/>
    </location>
</feature>
<evidence type="ECO:0000313" key="2">
    <source>
        <dbReference type="EMBL" id="MBM7797134.1"/>
    </source>
</evidence>
<evidence type="ECO:0000313" key="3">
    <source>
        <dbReference type="Proteomes" id="UP000704762"/>
    </source>
</evidence>
<dbReference type="RefSeq" id="WP_204915862.1">
    <property type="nucleotide sequence ID" value="NZ_BAAAQP010000003.1"/>
</dbReference>
<feature type="transmembrane region" description="Helical" evidence="1">
    <location>
        <begin position="111"/>
        <end position="136"/>
    </location>
</feature>
<protein>
    <submittedName>
        <fullName evidence="2">ZIP family zinc transporter</fullName>
    </submittedName>
</protein>
<feature type="transmembrane region" description="Helical" evidence="1">
    <location>
        <begin position="218"/>
        <end position="234"/>
    </location>
</feature>
<reference evidence="2 3" key="1">
    <citation type="submission" date="2021-01" db="EMBL/GenBank/DDBJ databases">
        <title>Sequencing the genomes of 1000 actinobacteria strains.</title>
        <authorList>
            <person name="Klenk H.-P."/>
        </authorList>
    </citation>
    <scope>NUCLEOTIDE SEQUENCE [LARGE SCALE GENOMIC DNA]</scope>
    <source>
        <strain evidence="2 3">DSM 18662</strain>
    </source>
</reference>
<dbReference type="EMBL" id="JAFBCF010000001">
    <property type="protein sequence ID" value="MBM7797134.1"/>
    <property type="molecule type" value="Genomic_DNA"/>
</dbReference>
<keyword evidence="1" id="KW-0812">Transmembrane</keyword>
<proteinExistence type="predicted"/>
<name>A0ABS2RGT1_9ACTN</name>
<gene>
    <name evidence="2" type="ORF">JOE57_000055</name>
</gene>
<dbReference type="Proteomes" id="UP000704762">
    <property type="component" value="Unassembled WGS sequence"/>
</dbReference>
<keyword evidence="1" id="KW-1133">Transmembrane helix</keyword>
<organism evidence="2 3">
    <name type="scientific">Microlunatus panaciterrae</name>
    <dbReference type="NCBI Taxonomy" id="400768"/>
    <lineage>
        <taxon>Bacteria</taxon>
        <taxon>Bacillati</taxon>
        <taxon>Actinomycetota</taxon>
        <taxon>Actinomycetes</taxon>
        <taxon>Propionibacteriales</taxon>
        <taxon>Propionibacteriaceae</taxon>
        <taxon>Microlunatus</taxon>
    </lineage>
</organism>
<keyword evidence="1" id="KW-0472">Membrane</keyword>
<comment type="caution">
    <text evidence="2">The sequence shown here is derived from an EMBL/GenBank/DDBJ whole genome shotgun (WGS) entry which is preliminary data.</text>
</comment>
<sequence>MLTALTWGSVAAVSLVLGAFLGLGRKWPAGAVGGVLAFGAGALISSVAFELAQEGLRLGSPVSVAIGLAVGALTFFWADKLVERIGGRSGGGAAGLPLALGALLDGIPEQAVLGIGLAAGHGVSVALLVAIFVSNVPEAVGSASDMRQAGKSARSVVGLWVVVVVVCTMATVGGYALADVTGGELKAGIDGFAAGALLVMLVDSMIPEAAKKAGNKAGLATVLGFAVAAALSNLS</sequence>
<keyword evidence="3" id="KW-1185">Reference proteome</keyword>
<feature type="transmembrane region" description="Helical" evidence="1">
    <location>
        <begin position="157"/>
        <end position="177"/>
    </location>
</feature>
<feature type="transmembrane region" description="Helical" evidence="1">
    <location>
        <begin position="189"/>
        <end position="206"/>
    </location>
</feature>
<accession>A0ABS2RGT1</accession>
<feature type="transmembrane region" description="Helical" evidence="1">
    <location>
        <begin position="58"/>
        <end position="78"/>
    </location>
</feature>
<evidence type="ECO:0000256" key="1">
    <source>
        <dbReference type="SAM" id="Phobius"/>
    </source>
</evidence>